<protein>
    <submittedName>
        <fullName evidence="3">Putative pyruvate ferredoxin oxidoreductase, gamma subunit</fullName>
    </submittedName>
</protein>
<dbReference type="EMBL" id="LCRA01000005">
    <property type="protein sequence ID" value="KKW27978.1"/>
    <property type="molecule type" value="Genomic_DNA"/>
</dbReference>
<gene>
    <name evidence="3" type="ORF">UY70_C0005G0042</name>
</gene>
<dbReference type="InterPro" id="IPR051626">
    <property type="entry name" value="Oxidoreductase_gamma_subunit"/>
</dbReference>
<dbReference type="Proteomes" id="UP000034185">
    <property type="component" value="Unassembled WGS sequence"/>
</dbReference>
<sequence>MYRIRINGRGGQGGKMMAELMAMMLYGQENETGKFPYVSSAPTFGPERRGAPVDAFVRLSHEEIRELGPFQESADAVIVLDADLAIHTDAAKGLRDGGILLVNSQLHPDDEAFKKYAGRVVVATIDADTIAIRNGLGNRTTPIVNTALLGAFIRVSKLFSLDVLFQFIKTEIKKKVEANKKAAQEAFDSVRHSGGVVS</sequence>
<dbReference type="AlphaFoldDB" id="A0A0G1X9R2"/>
<evidence type="ECO:0000313" key="4">
    <source>
        <dbReference type="Proteomes" id="UP000034185"/>
    </source>
</evidence>
<accession>A0A0G1X9R2</accession>
<dbReference type="PANTHER" id="PTHR43366">
    <property type="entry name" value="PYRUVATE SYNTHASE SUBUNIT PORC"/>
    <property type="match status" value="1"/>
</dbReference>
<evidence type="ECO:0000313" key="3">
    <source>
        <dbReference type="EMBL" id="KKW27978.1"/>
    </source>
</evidence>
<dbReference type="GO" id="GO:0016625">
    <property type="term" value="F:oxidoreductase activity, acting on the aldehyde or oxo group of donors, iron-sulfur protein as acceptor"/>
    <property type="evidence" value="ECO:0007669"/>
    <property type="project" value="InterPro"/>
</dbReference>
<keyword evidence="3" id="KW-0670">Pyruvate</keyword>
<proteinExistence type="predicted"/>
<evidence type="ECO:0000256" key="1">
    <source>
        <dbReference type="ARBA" id="ARBA00023002"/>
    </source>
</evidence>
<dbReference type="PANTHER" id="PTHR43366:SF1">
    <property type="entry name" value="PYRUVATE SYNTHASE SUBUNIT PORC"/>
    <property type="match status" value="1"/>
</dbReference>
<dbReference type="SUPFAM" id="SSF53323">
    <property type="entry name" value="Pyruvate-ferredoxin oxidoreductase, PFOR, domain III"/>
    <property type="match status" value="1"/>
</dbReference>
<reference evidence="3 4" key="1">
    <citation type="journal article" date="2015" name="Nature">
        <title>rRNA introns, odd ribosomes, and small enigmatic genomes across a large radiation of phyla.</title>
        <authorList>
            <person name="Brown C.T."/>
            <person name="Hug L.A."/>
            <person name="Thomas B.C."/>
            <person name="Sharon I."/>
            <person name="Castelle C.J."/>
            <person name="Singh A."/>
            <person name="Wilkins M.J."/>
            <person name="Williams K.H."/>
            <person name="Banfield J.F."/>
        </authorList>
    </citation>
    <scope>NUCLEOTIDE SEQUENCE [LARGE SCALE GENOMIC DNA]</scope>
</reference>
<keyword evidence="1" id="KW-0560">Oxidoreductase</keyword>
<dbReference type="InterPro" id="IPR019752">
    <property type="entry name" value="Pyrv/ketoisovalerate_OxRed_cat"/>
</dbReference>
<dbReference type="Pfam" id="PF01558">
    <property type="entry name" value="POR"/>
    <property type="match status" value="1"/>
</dbReference>
<dbReference type="InterPro" id="IPR002869">
    <property type="entry name" value="Pyrv_flavodox_OxRed_cen"/>
</dbReference>
<feature type="domain" description="Pyruvate/ketoisovalerate oxidoreductase catalytic" evidence="2">
    <location>
        <begin position="10"/>
        <end position="188"/>
    </location>
</feature>
<dbReference type="NCBIfam" id="TIGR02175">
    <property type="entry name" value="PorC_KorC"/>
    <property type="match status" value="1"/>
</dbReference>
<name>A0A0G1X9R2_9BACT</name>
<organism evidence="3 4">
    <name type="scientific">Candidatus Kaiserbacteria bacterium GW2011_GWB1_52_6</name>
    <dbReference type="NCBI Taxonomy" id="1618674"/>
    <lineage>
        <taxon>Bacteria</taxon>
        <taxon>Candidatus Kaiseribacteriota</taxon>
    </lineage>
</organism>
<dbReference type="InterPro" id="IPR011894">
    <property type="entry name" value="PorC_KorC"/>
</dbReference>
<evidence type="ECO:0000259" key="2">
    <source>
        <dbReference type="Pfam" id="PF01558"/>
    </source>
</evidence>
<comment type="caution">
    <text evidence="3">The sequence shown here is derived from an EMBL/GenBank/DDBJ whole genome shotgun (WGS) entry which is preliminary data.</text>
</comment>
<dbReference type="Gene3D" id="3.40.920.10">
    <property type="entry name" value="Pyruvate-ferredoxin oxidoreductase, PFOR, domain III"/>
    <property type="match status" value="1"/>
</dbReference>